<keyword evidence="3 6" id="KW-0808">Transferase</keyword>
<dbReference type="SUPFAM" id="SSF88713">
    <property type="entry name" value="Glycoside hydrolase/deacetylase"/>
    <property type="match status" value="1"/>
</dbReference>
<name>A0A8J3FEY4_9ACTN</name>
<reference evidence="6" key="1">
    <citation type="journal article" date="2014" name="Int. J. Syst. Evol. Microbiol.">
        <title>Complete genome sequence of Corynebacterium casei LMG S-19264T (=DSM 44701T), isolated from a smear-ripened cheese.</title>
        <authorList>
            <consortium name="US DOE Joint Genome Institute (JGI-PGF)"/>
            <person name="Walter F."/>
            <person name="Albersmeier A."/>
            <person name="Kalinowski J."/>
            <person name="Ruckert C."/>
        </authorList>
    </citation>
    <scope>NUCLEOTIDE SEQUENCE</scope>
    <source>
        <strain evidence="6">JCM 3091</strain>
    </source>
</reference>
<dbReference type="Pfam" id="PF01522">
    <property type="entry name" value="Polysacc_deac_1"/>
    <property type="match status" value="1"/>
</dbReference>
<keyword evidence="4" id="KW-0472">Membrane</keyword>
<accession>A0A8J3FEY4</accession>
<keyword evidence="7" id="KW-1185">Reference proteome</keyword>
<dbReference type="AlphaFoldDB" id="A0A8J3FEY4"/>
<evidence type="ECO:0000256" key="3">
    <source>
        <dbReference type="ARBA" id="ARBA00022679"/>
    </source>
</evidence>
<dbReference type="InterPro" id="IPR002509">
    <property type="entry name" value="NODB_dom"/>
</dbReference>
<dbReference type="InterPro" id="IPR011330">
    <property type="entry name" value="Glyco_hydro/deAcase_b/a-brl"/>
</dbReference>
<dbReference type="Gene3D" id="3.20.20.370">
    <property type="entry name" value="Glycoside hydrolase/deacetylase"/>
    <property type="match status" value="1"/>
</dbReference>
<evidence type="ECO:0000313" key="7">
    <source>
        <dbReference type="Proteomes" id="UP000662200"/>
    </source>
</evidence>
<dbReference type="GO" id="GO:0016810">
    <property type="term" value="F:hydrolase activity, acting on carbon-nitrogen (but not peptide) bonds"/>
    <property type="evidence" value="ECO:0007669"/>
    <property type="project" value="InterPro"/>
</dbReference>
<keyword evidence="4" id="KW-1133">Transmembrane helix</keyword>
<dbReference type="RefSeq" id="WP_189112805.1">
    <property type="nucleotide sequence ID" value="NZ_BMQC01000002.1"/>
</dbReference>
<proteinExistence type="inferred from homology"/>
<gene>
    <name evidence="6" type="ORF">GCM10010124_08070</name>
</gene>
<dbReference type="Pfam" id="PF13641">
    <property type="entry name" value="Glyco_tranf_2_3"/>
    <property type="match status" value="1"/>
</dbReference>
<comment type="caution">
    <text evidence="6">The sequence shown here is derived from an EMBL/GenBank/DDBJ whole genome shotgun (WGS) entry which is preliminary data.</text>
</comment>
<protein>
    <submittedName>
        <fullName evidence="6">Bi-functional transferase/deacetylase</fullName>
    </submittedName>
</protein>
<dbReference type="EMBL" id="BMQC01000002">
    <property type="protein sequence ID" value="GGK17886.1"/>
    <property type="molecule type" value="Genomic_DNA"/>
</dbReference>
<reference evidence="6" key="2">
    <citation type="submission" date="2020-09" db="EMBL/GenBank/DDBJ databases">
        <authorList>
            <person name="Sun Q."/>
            <person name="Ohkuma M."/>
        </authorList>
    </citation>
    <scope>NUCLEOTIDE SEQUENCE</scope>
    <source>
        <strain evidence="6">JCM 3091</strain>
    </source>
</reference>
<dbReference type="PROSITE" id="PS51677">
    <property type="entry name" value="NODB"/>
    <property type="match status" value="1"/>
</dbReference>
<evidence type="ECO:0000256" key="1">
    <source>
        <dbReference type="ARBA" id="ARBA00006739"/>
    </source>
</evidence>
<dbReference type="CDD" id="cd06423">
    <property type="entry name" value="CESA_like"/>
    <property type="match status" value="1"/>
</dbReference>
<feature type="transmembrane region" description="Helical" evidence="4">
    <location>
        <begin position="319"/>
        <end position="343"/>
    </location>
</feature>
<dbReference type="Gene3D" id="3.90.550.10">
    <property type="entry name" value="Spore Coat Polysaccharide Biosynthesis Protein SpsA, Chain A"/>
    <property type="match status" value="1"/>
</dbReference>
<evidence type="ECO:0000259" key="5">
    <source>
        <dbReference type="PROSITE" id="PS51677"/>
    </source>
</evidence>
<dbReference type="PANTHER" id="PTHR43630:SF1">
    <property type="entry name" value="POLY-BETA-1,6-N-ACETYL-D-GLUCOSAMINE SYNTHASE"/>
    <property type="match status" value="1"/>
</dbReference>
<dbReference type="GO" id="GO:0016757">
    <property type="term" value="F:glycosyltransferase activity"/>
    <property type="evidence" value="ECO:0007669"/>
    <property type="project" value="UniProtKB-KW"/>
</dbReference>
<dbReference type="Proteomes" id="UP000662200">
    <property type="component" value="Unassembled WGS sequence"/>
</dbReference>
<feature type="transmembrane region" description="Helical" evidence="4">
    <location>
        <begin position="645"/>
        <end position="665"/>
    </location>
</feature>
<dbReference type="GO" id="GO:0005975">
    <property type="term" value="P:carbohydrate metabolic process"/>
    <property type="evidence" value="ECO:0007669"/>
    <property type="project" value="InterPro"/>
</dbReference>
<keyword evidence="2" id="KW-0328">Glycosyltransferase</keyword>
<keyword evidence="4" id="KW-0812">Transmembrane</keyword>
<evidence type="ECO:0000313" key="6">
    <source>
        <dbReference type="EMBL" id="GGK17886.1"/>
    </source>
</evidence>
<feature type="domain" description="NodB homology" evidence="5">
    <location>
        <begin position="82"/>
        <end position="269"/>
    </location>
</feature>
<dbReference type="InterPro" id="IPR029044">
    <property type="entry name" value="Nucleotide-diphossugar_trans"/>
</dbReference>
<feature type="transmembrane region" description="Helical" evidence="4">
    <location>
        <begin position="614"/>
        <end position="639"/>
    </location>
</feature>
<dbReference type="PANTHER" id="PTHR43630">
    <property type="entry name" value="POLY-BETA-1,6-N-ACETYL-D-GLUCOSAMINE SYNTHASE"/>
    <property type="match status" value="1"/>
</dbReference>
<sequence>MRVRSRRDQQRAGRTSAVPLALGLLVAIAGVLAVNAYLSDRFTPDHEVGSGATATVPAAVQRGGPLLEARPDGFHTYPVPDRTLVLTFDDGPDPTWTPKVADVLYRHGVRATFFVVGGQVAKHPDLVRRLVAEGHEIGVHSFSHPQLAALPAWRRELEHSQTQIALAGAAGITTKLVRFPYSSVNEAIDDVNWPVYREAGADGYLNVLSQLDSRDWARPGEAAIVRNMTPAAGRGGVVLLHDAGGDRSQTVAALDQFLGRMRAEGYRFSTPAEVLSEARLAATTGEAPPPTFRANPQAPDSLVLRGEVMLGAITFSGRAVALLLALFLLIGLLAVARMLLLVGTSVRHLRIRRHPDFRWGPPVTAPVSIIVPAYNEAAGIAAAVRSLATGDHPGIEVVVVDDGSTDDTAAIVRGLGLPNVRLVSVPNGGKAAALNIGVDAARHDLIVMVDGDTVFEPESVRRLVQPFADPTVGGVSGNVKVGNRRGLLARWQHIEYVMGFSLDRRLYDVLQIMPTVPGAIGAFRRQTLRQVGGVSDDTLAEDTDLTMAVTRAGWRVVYEESARAWTEVPTSVRQLWSQRYRWGYGTIQSMWKHRHTRDDGPAGRRFGRVGLPMLVVFQVFMPLVAGVIDLFALYGLFFYDLRLTAVAWGAMLAAQLLTAAVAFRLDGERLRVLWLLPLQQLVYRQLMYLVVVRSVVAAVSGARMRWHKLRRAGNAAILTAPAPTPAAPGVPVG</sequence>
<evidence type="ECO:0000256" key="4">
    <source>
        <dbReference type="SAM" id="Phobius"/>
    </source>
</evidence>
<dbReference type="SUPFAM" id="SSF53448">
    <property type="entry name" value="Nucleotide-diphospho-sugar transferases"/>
    <property type="match status" value="1"/>
</dbReference>
<organism evidence="6 7">
    <name type="scientific">Pilimelia terevasa</name>
    <dbReference type="NCBI Taxonomy" id="53372"/>
    <lineage>
        <taxon>Bacteria</taxon>
        <taxon>Bacillati</taxon>
        <taxon>Actinomycetota</taxon>
        <taxon>Actinomycetes</taxon>
        <taxon>Micromonosporales</taxon>
        <taxon>Micromonosporaceae</taxon>
        <taxon>Pilimelia</taxon>
    </lineage>
</organism>
<comment type="similarity">
    <text evidence="1">Belongs to the glycosyltransferase 2 family.</text>
</comment>
<evidence type="ECO:0000256" key="2">
    <source>
        <dbReference type="ARBA" id="ARBA00022676"/>
    </source>
</evidence>